<accession>A0AAV1A270</accession>
<dbReference type="Proteomes" id="UP001157006">
    <property type="component" value="Chromosome 3"/>
</dbReference>
<proteinExistence type="predicted"/>
<evidence type="ECO:0000313" key="3">
    <source>
        <dbReference type="Proteomes" id="UP001157006"/>
    </source>
</evidence>
<sequence length="326" mass="37081">MSNSTSECSLPKKSGSSSNRFRFSIPRNNKNKQQQKPEPVKQDVSKVHSYDSISPIPISVENLNNLLFSFTPKMQVDSYDSISPIPTENKGSKTCESGEKPYFILENLWQSFKEWSAYGLEVPLTLNGNERIVQYFVPYLSAIQLYIEDEGLDKKPSEESGTSVTSNKTPHKLVYKYFEHALPHVRLPLTDQASTLAKEDPCIKNLKSSELSPRSWFSVAWYPIYRIPLGLTMKNLDASFLTYHKLSTDFKIKTLPERRDGKLKMSLPSFGLTTYKVKGSILPFPAASESSLLNSLLKAADDWLENLEVSHYDHNHFVKNGKQWVD</sequence>
<reference evidence="2 3" key="1">
    <citation type="submission" date="2023-01" db="EMBL/GenBank/DDBJ databases">
        <authorList>
            <person name="Kreplak J."/>
        </authorList>
    </citation>
    <scope>NUCLEOTIDE SEQUENCE [LARGE SCALE GENOMIC DNA]</scope>
</reference>
<dbReference type="PANTHER" id="PTHR31343">
    <property type="entry name" value="T15D22.8"/>
    <property type="match status" value="1"/>
</dbReference>
<feature type="region of interest" description="Disordered" evidence="1">
    <location>
        <begin position="1"/>
        <end position="45"/>
    </location>
</feature>
<gene>
    <name evidence="2" type="ORF">VFH_III100080</name>
</gene>
<feature type="compositionally biased region" description="Polar residues" evidence="1">
    <location>
        <begin position="1"/>
        <end position="36"/>
    </location>
</feature>
<name>A0AAV1A270_VICFA</name>
<evidence type="ECO:0008006" key="4">
    <source>
        <dbReference type="Google" id="ProtNLM"/>
    </source>
</evidence>
<evidence type="ECO:0000313" key="2">
    <source>
        <dbReference type="EMBL" id="CAI8603738.1"/>
    </source>
</evidence>
<dbReference type="InterPro" id="IPR008507">
    <property type="entry name" value="DUF789"/>
</dbReference>
<keyword evidence="3" id="KW-1185">Reference proteome</keyword>
<dbReference type="PANTHER" id="PTHR31343:SF8">
    <property type="entry name" value="OS07G0246600 PROTEIN"/>
    <property type="match status" value="1"/>
</dbReference>
<evidence type="ECO:0000256" key="1">
    <source>
        <dbReference type="SAM" id="MobiDB-lite"/>
    </source>
</evidence>
<organism evidence="2 3">
    <name type="scientific">Vicia faba</name>
    <name type="common">Broad bean</name>
    <name type="synonym">Faba vulgaris</name>
    <dbReference type="NCBI Taxonomy" id="3906"/>
    <lineage>
        <taxon>Eukaryota</taxon>
        <taxon>Viridiplantae</taxon>
        <taxon>Streptophyta</taxon>
        <taxon>Embryophyta</taxon>
        <taxon>Tracheophyta</taxon>
        <taxon>Spermatophyta</taxon>
        <taxon>Magnoliopsida</taxon>
        <taxon>eudicotyledons</taxon>
        <taxon>Gunneridae</taxon>
        <taxon>Pentapetalae</taxon>
        <taxon>rosids</taxon>
        <taxon>fabids</taxon>
        <taxon>Fabales</taxon>
        <taxon>Fabaceae</taxon>
        <taxon>Papilionoideae</taxon>
        <taxon>50 kb inversion clade</taxon>
        <taxon>NPAAA clade</taxon>
        <taxon>Hologalegina</taxon>
        <taxon>IRL clade</taxon>
        <taxon>Fabeae</taxon>
        <taxon>Vicia</taxon>
    </lineage>
</organism>
<dbReference type="EMBL" id="OX451738">
    <property type="protein sequence ID" value="CAI8603738.1"/>
    <property type="molecule type" value="Genomic_DNA"/>
</dbReference>
<dbReference type="Pfam" id="PF05623">
    <property type="entry name" value="DUF789"/>
    <property type="match status" value="1"/>
</dbReference>
<protein>
    <recommendedName>
        <fullName evidence="4">DUF789 family protein</fullName>
    </recommendedName>
</protein>
<dbReference type="AlphaFoldDB" id="A0AAV1A270"/>